<dbReference type="RefSeq" id="WP_126364957.1">
    <property type="nucleotide sequence ID" value="NZ_CP034546.1"/>
</dbReference>
<accession>A0A3Q9FB34</accession>
<dbReference type="Proteomes" id="UP000277191">
    <property type="component" value="Chromosome 2"/>
</dbReference>
<dbReference type="Gene3D" id="3.30.450.20">
    <property type="entry name" value="PAS domain"/>
    <property type="match status" value="1"/>
</dbReference>
<reference evidence="2 3" key="1">
    <citation type="submission" date="2018-12" db="EMBL/GenBank/DDBJ databases">
        <title>Cadmium resistance mechanism in endophytic bacteria Burkholderia cenocepacia YG-3.</title>
        <authorList>
            <person name="Zhang X."/>
            <person name="Wang X."/>
            <person name="Zhu Y."/>
        </authorList>
    </citation>
    <scope>NUCLEOTIDE SEQUENCE [LARGE SCALE GENOMIC DNA]</scope>
    <source>
        <strain evidence="2 3">YG-3</strain>
    </source>
</reference>
<proteinExistence type="predicted"/>
<sequence>MSLRTDANFFLLLADSYRRLVNRPLVPDGMGASDGAAWLYDTAPFGILAHDTSADPVFVYGNRRAQAIFEYDWDELTALPSRLSAEPMERHERQVFLDKVMRDGFVSEYRGVRVTKSGKRFWIERATVWQLMDADGIVHGQAAMIPEVRPLDAPATGASDQMTKP</sequence>
<organism evidence="2 3">
    <name type="scientific">Burkholderia cenocepacia</name>
    <dbReference type="NCBI Taxonomy" id="95486"/>
    <lineage>
        <taxon>Bacteria</taxon>
        <taxon>Pseudomonadati</taxon>
        <taxon>Pseudomonadota</taxon>
        <taxon>Betaproteobacteria</taxon>
        <taxon>Burkholderiales</taxon>
        <taxon>Burkholderiaceae</taxon>
        <taxon>Burkholderia</taxon>
        <taxon>Burkholderia cepacia complex</taxon>
    </lineage>
</organism>
<dbReference type="EMBL" id="CP034546">
    <property type="protein sequence ID" value="AZQ53201.1"/>
    <property type="molecule type" value="Genomic_DNA"/>
</dbReference>
<dbReference type="InterPro" id="IPR013978">
    <property type="entry name" value="MEKHLA"/>
</dbReference>
<dbReference type="Pfam" id="PF08670">
    <property type="entry name" value="MEKHLA"/>
    <property type="match status" value="1"/>
</dbReference>
<dbReference type="SUPFAM" id="SSF55785">
    <property type="entry name" value="PYP-like sensor domain (PAS domain)"/>
    <property type="match status" value="1"/>
</dbReference>
<dbReference type="AlphaFoldDB" id="A0A3Q9FB34"/>
<name>A0A3Q9FB34_9BURK</name>
<protein>
    <submittedName>
        <fullName evidence="2">MEKHLA domain-containing protein</fullName>
    </submittedName>
</protein>
<evidence type="ECO:0000313" key="3">
    <source>
        <dbReference type="Proteomes" id="UP000277191"/>
    </source>
</evidence>
<evidence type="ECO:0000313" key="2">
    <source>
        <dbReference type="EMBL" id="AZQ53201.1"/>
    </source>
</evidence>
<dbReference type="InterPro" id="IPR035965">
    <property type="entry name" value="PAS-like_dom_sf"/>
</dbReference>
<gene>
    <name evidence="2" type="ORF">D5R55_19715</name>
</gene>
<evidence type="ECO:0000259" key="1">
    <source>
        <dbReference type="Pfam" id="PF08670"/>
    </source>
</evidence>
<feature type="domain" description="MEKHLA" evidence="1">
    <location>
        <begin position="9"/>
        <end position="147"/>
    </location>
</feature>